<accession>A0ABQ4PYN8</accession>
<keyword evidence="3" id="KW-1185">Reference proteome</keyword>
<evidence type="ECO:0000313" key="3">
    <source>
        <dbReference type="Proteomes" id="UP001161064"/>
    </source>
</evidence>
<dbReference type="Gene3D" id="1.25.40.20">
    <property type="entry name" value="Ankyrin repeat-containing domain"/>
    <property type="match status" value="1"/>
</dbReference>
<protein>
    <recommendedName>
        <fullName evidence="4">Ankyrin repeat domain-containing protein</fullName>
    </recommendedName>
</protein>
<dbReference type="InterPro" id="IPR002110">
    <property type="entry name" value="Ankyrin_rpt"/>
</dbReference>
<proteinExistence type="predicted"/>
<comment type="caution">
    <text evidence="2">The sequence shown here is derived from an EMBL/GenBank/DDBJ whole genome shotgun (WGS) entry which is preliminary data.</text>
</comment>
<evidence type="ECO:0000256" key="1">
    <source>
        <dbReference type="PROSITE-ProRule" id="PRU00023"/>
    </source>
</evidence>
<dbReference type="InterPro" id="IPR051616">
    <property type="entry name" value="Cul2-RING_E3_ligase_SR"/>
</dbReference>
<dbReference type="InterPro" id="IPR036770">
    <property type="entry name" value="Ankyrin_rpt-contain_sf"/>
</dbReference>
<name>A0ABQ4PYN8_9PROT</name>
<evidence type="ECO:0000313" key="2">
    <source>
        <dbReference type="EMBL" id="GIU68138.1"/>
    </source>
</evidence>
<dbReference type="SMART" id="SM00248">
    <property type="entry name" value="ANK"/>
    <property type="match status" value="4"/>
</dbReference>
<dbReference type="EMBL" id="BPFZ01000024">
    <property type="protein sequence ID" value="GIU68138.1"/>
    <property type="molecule type" value="Genomic_DNA"/>
</dbReference>
<dbReference type="RefSeq" id="WP_284361796.1">
    <property type="nucleotide sequence ID" value="NZ_BPFZ01000024.1"/>
</dbReference>
<reference evidence="2" key="2">
    <citation type="journal article" date="2023" name="ISME Commun">
        <title>Characterization of a bloom-associated alphaproteobacterial lineage, 'Candidatus Phycosocius': insights into freshwater algal-bacterial interactions.</title>
        <authorList>
            <person name="Tanabe Y."/>
            <person name="Yamaguchi H."/>
            <person name="Yoshida M."/>
            <person name="Kai A."/>
            <person name="Okazaki Y."/>
        </authorList>
    </citation>
    <scope>NUCLEOTIDE SEQUENCE</scope>
    <source>
        <strain evidence="2">BOTRYCO-1</strain>
    </source>
</reference>
<gene>
    <name evidence="2" type="ORF">PsB1_2292</name>
</gene>
<reference evidence="2" key="1">
    <citation type="submission" date="2021-05" db="EMBL/GenBank/DDBJ databases">
        <authorList>
            <person name="Tanabe Y."/>
        </authorList>
    </citation>
    <scope>NUCLEOTIDE SEQUENCE</scope>
    <source>
        <strain evidence="2">BOTRYCO-1</strain>
    </source>
</reference>
<feature type="repeat" description="ANK" evidence="1">
    <location>
        <begin position="94"/>
        <end position="126"/>
    </location>
</feature>
<sequence length="254" mass="28084">MKGRLRLVAWVGAGIALSTLLGISNMGHALGFGSTCRYQSADDKELSWTLGSGPNGERDESAVPLYKAVINGDLAGLERLLKKGQSPNQLLYDKNWSALMVASMISCPKMVKLLLDHGADVNYTAEDAKGEYALYVALDFGIWHGMEVFYDLLDHGADMTIKVSNDQDTVIHAAVLGQMKLVNELLDRGYRGDLPRLLRALEIIQVNEGEPDKQKAIARALALLSPQQRAEFNVWLEGHRKRKEAEIQRRARGP</sequence>
<dbReference type="SUPFAM" id="SSF48403">
    <property type="entry name" value="Ankyrin repeat"/>
    <property type="match status" value="1"/>
</dbReference>
<dbReference type="PROSITE" id="PS50088">
    <property type="entry name" value="ANK_REPEAT"/>
    <property type="match status" value="1"/>
</dbReference>
<dbReference type="Pfam" id="PF12796">
    <property type="entry name" value="Ank_2"/>
    <property type="match status" value="1"/>
</dbReference>
<dbReference type="PROSITE" id="PS50297">
    <property type="entry name" value="ANK_REP_REGION"/>
    <property type="match status" value="1"/>
</dbReference>
<dbReference type="Proteomes" id="UP001161064">
    <property type="component" value="Unassembled WGS sequence"/>
</dbReference>
<keyword evidence="1" id="KW-0040">ANK repeat</keyword>
<organism evidence="2 3">
    <name type="scientific">Candidatus Phycosocius spiralis</name>
    <dbReference type="NCBI Taxonomy" id="2815099"/>
    <lineage>
        <taxon>Bacteria</taxon>
        <taxon>Pseudomonadati</taxon>
        <taxon>Pseudomonadota</taxon>
        <taxon>Alphaproteobacteria</taxon>
        <taxon>Caulobacterales</taxon>
        <taxon>Caulobacterales incertae sedis</taxon>
        <taxon>Candidatus Phycosocius</taxon>
    </lineage>
</organism>
<evidence type="ECO:0008006" key="4">
    <source>
        <dbReference type="Google" id="ProtNLM"/>
    </source>
</evidence>
<dbReference type="PANTHER" id="PTHR46224">
    <property type="entry name" value="ANKYRIN REPEAT FAMILY PROTEIN"/>
    <property type="match status" value="1"/>
</dbReference>